<keyword evidence="8" id="KW-0648">Protein biosynthesis</keyword>
<evidence type="ECO:0000313" key="13">
    <source>
        <dbReference type="EMBL" id="PIA97391.1"/>
    </source>
</evidence>
<dbReference type="InterPro" id="IPR009080">
    <property type="entry name" value="tRNAsynth_Ia_anticodon-bd"/>
</dbReference>
<evidence type="ECO:0000256" key="5">
    <source>
        <dbReference type="ARBA" id="ARBA00022741"/>
    </source>
</evidence>
<protein>
    <recommendedName>
        <fullName evidence="2">cysteine--tRNA ligase</fullName>
        <ecNumber evidence="2">6.1.1.16</ecNumber>
    </recommendedName>
    <alternativeName>
        <fullName evidence="10">Cysteinyl-tRNA synthetase</fullName>
    </alternativeName>
</protein>
<dbReference type="Gene3D" id="3.40.50.620">
    <property type="entry name" value="HUPs"/>
    <property type="match status" value="2"/>
</dbReference>
<accession>A0A2G5HY17</accession>
<feature type="domain" description="tRNA synthetases class I catalytic" evidence="12">
    <location>
        <begin position="90"/>
        <end position="526"/>
    </location>
</feature>
<dbReference type="PRINTS" id="PR00983">
    <property type="entry name" value="TRNASYNTHCYS"/>
</dbReference>
<evidence type="ECO:0000256" key="2">
    <source>
        <dbReference type="ARBA" id="ARBA00012832"/>
    </source>
</evidence>
<feature type="region of interest" description="Disordered" evidence="11">
    <location>
        <begin position="755"/>
        <end position="790"/>
    </location>
</feature>
<dbReference type="Pfam" id="PF01406">
    <property type="entry name" value="tRNA-synt_1e"/>
    <property type="match status" value="1"/>
</dbReference>
<keyword evidence="3 13" id="KW-0436">Ligase</keyword>
<evidence type="ECO:0000256" key="3">
    <source>
        <dbReference type="ARBA" id="ARBA00022598"/>
    </source>
</evidence>
<evidence type="ECO:0000256" key="4">
    <source>
        <dbReference type="ARBA" id="ARBA00022723"/>
    </source>
</evidence>
<dbReference type="GO" id="GO:0004817">
    <property type="term" value="F:cysteine-tRNA ligase activity"/>
    <property type="evidence" value="ECO:0007669"/>
    <property type="project" value="UniProtKB-EC"/>
</dbReference>
<dbReference type="CDD" id="cd00672">
    <property type="entry name" value="CysRS_core"/>
    <property type="match status" value="1"/>
</dbReference>
<evidence type="ECO:0000256" key="8">
    <source>
        <dbReference type="ARBA" id="ARBA00022917"/>
    </source>
</evidence>
<dbReference type="PANTHER" id="PTHR10890:SF3">
    <property type="entry name" value="CYSTEINE--TRNA LIGASE, CYTOPLASMIC"/>
    <property type="match status" value="1"/>
</dbReference>
<dbReference type="HAMAP" id="MF_00041">
    <property type="entry name" value="Cys_tRNA_synth"/>
    <property type="match status" value="1"/>
</dbReference>
<dbReference type="Proteomes" id="UP000230605">
    <property type="component" value="Chromosome 2"/>
</dbReference>
<dbReference type="InterPro" id="IPR024909">
    <property type="entry name" value="Cys-tRNA/MSH_ligase"/>
</dbReference>
<dbReference type="GO" id="GO:0005737">
    <property type="term" value="C:cytoplasm"/>
    <property type="evidence" value="ECO:0007669"/>
    <property type="project" value="TreeGrafter"/>
</dbReference>
<dbReference type="FunFam" id="3.40.50.620:FF:000228">
    <property type="entry name" value="Cysteinyl-tRNA synthetase"/>
    <property type="match status" value="1"/>
</dbReference>
<dbReference type="InterPro" id="IPR015803">
    <property type="entry name" value="Cys-tRNA-ligase"/>
</dbReference>
<dbReference type="OrthoDB" id="438179at2759"/>
<proteinExistence type="inferred from homology"/>
<keyword evidence="5" id="KW-0547">Nucleotide-binding</keyword>
<evidence type="ECO:0000256" key="6">
    <source>
        <dbReference type="ARBA" id="ARBA00022833"/>
    </source>
</evidence>
<dbReference type="EC" id="6.1.1.16" evidence="2"/>
<evidence type="ECO:0000256" key="7">
    <source>
        <dbReference type="ARBA" id="ARBA00022840"/>
    </source>
</evidence>
<dbReference type="NCBIfam" id="TIGR00435">
    <property type="entry name" value="cysS"/>
    <property type="match status" value="1"/>
</dbReference>
<keyword evidence="9" id="KW-0030">Aminoacyl-tRNA synthetase</keyword>
<dbReference type="AlphaFoldDB" id="A0A2G5HY17"/>
<dbReference type="InterPro" id="IPR032678">
    <property type="entry name" value="tRNA-synt_1_cat_dom"/>
</dbReference>
<reference evidence="13 14" key="1">
    <citation type="submission" date="2015-10" db="EMBL/GenBank/DDBJ databases">
        <title>The cercosporin biosynthetic gene cluster was horizontally transferred to several fungal lineages and shown to be expanded in Cercospora beticola based on microsynteny with recipient genomes.</title>
        <authorList>
            <person name="De Jonge R."/>
            <person name="Ebert M.K."/>
            <person name="Suttle J.C."/>
            <person name="Jurick Ii W.M."/>
            <person name="Secor G.A."/>
            <person name="Thomma B.P."/>
            <person name="Van De Peer Y."/>
            <person name="Bolton M.D."/>
        </authorList>
    </citation>
    <scope>NUCLEOTIDE SEQUENCE [LARGE SCALE GENOMIC DNA]</scope>
    <source>
        <strain evidence="13 14">09-40</strain>
    </source>
</reference>
<dbReference type="EMBL" id="LKMD01000102">
    <property type="protein sequence ID" value="PIA97391.1"/>
    <property type="molecule type" value="Genomic_DNA"/>
</dbReference>
<dbReference type="SUPFAM" id="SSF47323">
    <property type="entry name" value="Anticodon-binding domain of a subclass of class I aminoacyl-tRNA synthetases"/>
    <property type="match status" value="1"/>
</dbReference>
<sequence length="851" mass="96547">MHQRTVLIATASLFTPRLSLSHATTSSLRSSLDPRRLFARAHILFAPLISHHSRTMASQPEWRAPQRTAEQGNLPSLVVYNSLTRKKDAFVPISGKKVGWYACGPTVYDDAHLGHARNYVSNDIIRRIMSDYFKFDVNFVMNITDVDDKIILEGRKRYLLEQFLEKHETVDEEVRKVTEEAYEAYLAKQLPLLKDSKPSTFLQDEKKAYGHVLSGKALEGDGPPGDREAKVKMHLDTTRAAAEVLALPSDKAPGLELWAEKASGVLKPFLDKKYAHTIDGRKQHDIFTKLTKLYEKRFFEDMERLNVRAPDKLVRVTEYGQKIVDFVKQIQDNGYAYDHEGSVYYDTTAWEKSGGVYARLQPWNRNDQELQADGEGSLSANTTSFKKANSDFALWKGSKPGEPVWDSPWGAGRPGWHIECSAMASDVLGKQMDIHSGGIDLAFPHHDNELAQSEAYHHKCGAESEQWVNYFLHMGHLHISGSKMSKSLKNFTTIKTALDRGDYTPRQMRIIFLRGAWKDQLEIDDDMRKAGRSWEERIDNFFIKVRDIQSHPSKTLSNGTNGTSTPASDLDGKLEEAKSELHKALLDSFDTPAAMRIISDLIGSYNSATYVPDETSLAIGKWVTDILVMFGLDSNYRKGEIGWSGVDIPEKAKAFIYPLSELRDEVRKQAIEGYVDIISLGRLDEKDNYYNDDQKYARAYADFQRKLYELYTKNAEPKAYLEACDELRNTTLWNLGIYLEDRENKHALVRPVSASLREEREDKERRAAEKAAAKAKAQADKAKADAGKAEKAKIDPLTMFQQGEYAGKYKAYDERGIPTYDAEGKEIAKAQTKKLTKLWEAQKKLFEKSQA</sequence>
<comment type="cofactor">
    <cofactor evidence="1">
        <name>Zn(2+)</name>
        <dbReference type="ChEBI" id="CHEBI:29105"/>
    </cofactor>
</comment>
<comment type="caution">
    <text evidence="13">The sequence shown here is derived from an EMBL/GenBank/DDBJ whole genome shotgun (WGS) entry which is preliminary data.</text>
</comment>
<name>A0A2G5HY17_CERBT</name>
<evidence type="ECO:0000256" key="10">
    <source>
        <dbReference type="ARBA" id="ARBA00031499"/>
    </source>
</evidence>
<dbReference type="GO" id="GO:0005524">
    <property type="term" value="F:ATP binding"/>
    <property type="evidence" value="ECO:0007669"/>
    <property type="project" value="UniProtKB-KW"/>
</dbReference>
<evidence type="ECO:0000313" key="14">
    <source>
        <dbReference type="Proteomes" id="UP000230605"/>
    </source>
</evidence>
<gene>
    <name evidence="13" type="ORF">CB0940_06478</name>
</gene>
<organism evidence="13 14">
    <name type="scientific">Cercospora beticola</name>
    <name type="common">Sugarbeet leaf spot fungus</name>
    <dbReference type="NCBI Taxonomy" id="122368"/>
    <lineage>
        <taxon>Eukaryota</taxon>
        <taxon>Fungi</taxon>
        <taxon>Dikarya</taxon>
        <taxon>Ascomycota</taxon>
        <taxon>Pezizomycotina</taxon>
        <taxon>Dothideomycetes</taxon>
        <taxon>Dothideomycetidae</taxon>
        <taxon>Mycosphaerellales</taxon>
        <taxon>Mycosphaerellaceae</taxon>
        <taxon>Cercospora</taxon>
    </lineage>
</organism>
<keyword evidence="7" id="KW-0067">ATP-binding</keyword>
<evidence type="ECO:0000256" key="1">
    <source>
        <dbReference type="ARBA" id="ARBA00001947"/>
    </source>
</evidence>
<dbReference type="SUPFAM" id="SSF52374">
    <property type="entry name" value="Nucleotidylyl transferase"/>
    <property type="match status" value="1"/>
</dbReference>
<dbReference type="FunFam" id="3.40.50.620:FF:000186">
    <property type="entry name" value="Putative Cysteinyl-tRNA synthetase"/>
    <property type="match status" value="1"/>
</dbReference>
<keyword evidence="6" id="KW-0862">Zinc</keyword>
<dbReference type="InterPro" id="IPR014729">
    <property type="entry name" value="Rossmann-like_a/b/a_fold"/>
</dbReference>
<dbReference type="GO" id="GO:0046872">
    <property type="term" value="F:metal ion binding"/>
    <property type="evidence" value="ECO:0007669"/>
    <property type="project" value="UniProtKB-KW"/>
</dbReference>
<keyword evidence="4" id="KW-0479">Metal-binding</keyword>
<dbReference type="PANTHER" id="PTHR10890">
    <property type="entry name" value="CYSTEINYL-TRNA SYNTHETASE"/>
    <property type="match status" value="1"/>
</dbReference>
<feature type="compositionally biased region" description="Basic and acidic residues" evidence="11">
    <location>
        <begin position="756"/>
        <end position="790"/>
    </location>
</feature>
<dbReference type="GO" id="GO:0006423">
    <property type="term" value="P:cysteinyl-tRNA aminoacylation"/>
    <property type="evidence" value="ECO:0007669"/>
    <property type="project" value="InterPro"/>
</dbReference>
<evidence type="ECO:0000256" key="11">
    <source>
        <dbReference type="SAM" id="MobiDB-lite"/>
    </source>
</evidence>
<evidence type="ECO:0000256" key="9">
    <source>
        <dbReference type="ARBA" id="ARBA00023146"/>
    </source>
</evidence>
<evidence type="ECO:0000259" key="12">
    <source>
        <dbReference type="Pfam" id="PF01406"/>
    </source>
</evidence>